<dbReference type="EMBL" id="NKXO01000030">
    <property type="protein sequence ID" value="PKQ67811.1"/>
    <property type="molecule type" value="Genomic_DNA"/>
</dbReference>
<sequence>MSAKFKKVKEIVASIEADVEKFYDKDNQAAGTRVRKAMQDLKVLAQDIRKEVQEIKNKKAASKAKSGGAKKASGGKSTAKSGGKKK</sequence>
<comment type="caution">
    <text evidence="4">The sequence shown here is derived from an EMBL/GenBank/DDBJ whole genome shotgun (WGS) entry which is preliminary data.</text>
</comment>
<dbReference type="Proteomes" id="UP000233387">
    <property type="component" value="Unassembled WGS sequence"/>
</dbReference>
<dbReference type="InterPro" id="IPR010886">
    <property type="entry name" value="Hc1"/>
</dbReference>
<comment type="function">
    <text evidence="1">Might have a role analogous to that of eukaryotic histone proteins.</text>
</comment>
<dbReference type="GO" id="GO:0030527">
    <property type="term" value="F:structural constituent of chromatin"/>
    <property type="evidence" value="ECO:0007669"/>
    <property type="project" value="InterPro"/>
</dbReference>
<evidence type="ECO:0000256" key="3">
    <source>
        <dbReference type="SAM" id="MobiDB-lite"/>
    </source>
</evidence>
<gene>
    <name evidence="4" type="ORF">Rain11_1901</name>
</gene>
<dbReference type="Pfam" id="PF07432">
    <property type="entry name" value="Hc1"/>
    <property type="match status" value="1"/>
</dbReference>
<comment type="similarity">
    <text evidence="2">Belongs to the histone H1/H5 family. HCT subfamily.</text>
</comment>
<keyword evidence="5" id="KW-1185">Reference proteome</keyword>
<evidence type="ECO:0000313" key="5">
    <source>
        <dbReference type="Proteomes" id="UP000233387"/>
    </source>
</evidence>
<feature type="region of interest" description="Disordered" evidence="3">
    <location>
        <begin position="56"/>
        <end position="86"/>
    </location>
</feature>
<dbReference type="GO" id="GO:0003677">
    <property type="term" value="F:DNA binding"/>
    <property type="evidence" value="ECO:0007669"/>
    <property type="project" value="InterPro"/>
</dbReference>
<evidence type="ECO:0000256" key="2">
    <source>
        <dbReference type="ARBA" id="ARBA00008424"/>
    </source>
</evidence>
<proteinExistence type="inferred from homology"/>
<dbReference type="AlphaFoldDB" id="A0A2N3IBW7"/>
<evidence type="ECO:0000313" key="4">
    <source>
        <dbReference type="EMBL" id="PKQ67811.1"/>
    </source>
</evidence>
<organism evidence="4 5">
    <name type="scientific">Raineya orbicola</name>
    <dbReference type="NCBI Taxonomy" id="2016530"/>
    <lineage>
        <taxon>Bacteria</taxon>
        <taxon>Pseudomonadati</taxon>
        <taxon>Bacteroidota</taxon>
        <taxon>Cytophagia</taxon>
        <taxon>Cytophagales</taxon>
        <taxon>Raineyaceae</taxon>
        <taxon>Raineya</taxon>
    </lineage>
</organism>
<accession>A0A2N3IBW7</accession>
<evidence type="ECO:0000256" key="1">
    <source>
        <dbReference type="ARBA" id="ARBA00002333"/>
    </source>
</evidence>
<feature type="compositionally biased region" description="Low complexity" evidence="3">
    <location>
        <begin position="63"/>
        <end position="86"/>
    </location>
</feature>
<reference evidence="4 5" key="1">
    <citation type="submission" date="2017-06" db="EMBL/GenBank/DDBJ databases">
        <title>Raineya orbicola gen. nov., sp. nov. a slightly thermophilic bacterium of the phylum Bacteroidetes and the description of Raineyaceae fam. nov.</title>
        <authorList>
            <person name="Albuquerque L."/>
            <person name="Polonia A.R.M."/>
            <person name="Barroso C."/>
            <person name="Froufe H.J.C."/>
            <person name="Lage O."/>
            <person name="Lobo-Da-Cunha A."/>
            <person name="Egas C."/>
            <person name="Da Costa M.S."/>
        </authorList>
    </citation>
    <scope>NUCLEOTIDE SEQUENCE [LARGE SCALE GENOMIC DNA]</scope>
    <source>
        <strain evidence="4 5">SPSPC-11</strain>
    </source>
</reference>
<protein>
    <submittedName>
        <fullName evidence="4">Histone H1-like protein Hc1</fullName>
    </submittedName>
</protein>
<name>A0A2N3IBW7_9BACT</name>